<evidence type="ECO:0000313" key="4">
    <source>
        <dbReference type="EMBL" id="KAJ3561117.1"/>
    </source>
</evidence>
<dbReference type="Gene3D" id="3.40.50.10490">
    <property type="entry name" value="Glucose-6-phosphate isomerase like protein, domain 1"/>
    <property type="match status" value="1"/>
</dbReference>
<dbReference type="PANTHER" id="PTHR10937">
    <property type="entry name" value="GLUCOSAMINE--FRUCTOSE-6-PHOSPHATE AMINOTRANSFERASE, ISOMERIZING"/>
    <property type="match status" value="1"/>
</dbReference>
<dbReference type="GO" id="GO:0006487">
    <property type="term" value="P:protein N-linked glycosylation"/>
    <property type="evidence" value="ECO:0007669"/>
    <property type="project" value="TreeGrafter"/>
</dbReference>
<feature type="region of interest" description="Disordered" evidence="2">
    <location>
        <begin position="1"/>
        <end position="26"/>
    </location>
</feature>
<dbReference type="InterPro" id="IPR001347">
    <property type="entry name" value="SIS_dom"/>
</dbReference>
<dbReference type="GO" id="GO:0006002">
    <property type="term" value="P:fructose 6-phosphate metabolic process"/>
    <property type="evidence" value="ECO:0007669"/>
    <property type="project" value="TreeGrafter"/>
</dbReference>
<dbReference type="GO" id="GO:0006031">
    <property type="term" value="P:chitin biosynthetic process"/>
    <property type="evidence" value="ECO:0007669"/>
    <property type="project" value="UniProtKB-ARBA"/>
</dbReference>
<name>A0AAD5YLC6_9AGAR</name>
<dbReference type="InterPro" id="IPR046348">
    <property type="entry name" value="SIS_dom_sf"/>
</dbReference>
<dbReference type="Pfam" id="PF01380">
    <property type="entry name" value="SIS"/>
    <property type="match status" value="1"/>
</dbReference>
<evidence type="ECO:0000313" key="5">
    <source>
        <dbReference type="Proteomes" id="UP001213000"/>
    </source>
</evidence>
<evidence type="ECO:0000256" key="2">
    <source>
        <dbReference type="SAM" id="MobiDB-lite"/>
    </source>
</evidence>
<dbReference type="PANTHER" id="PTHR10937:SF0">
    <property type="entry name" value="GLUTAMINE--FRUCTOSE-6-PHOSPHATE TRANSAMINASE (ISOMERIZING)"/>
    <property type="match status" value="1"/>
</dbReference>
<dbReference type="FunFam" id="3.40.50.10490:FF:000001">
    <property type="entry name" value="Glutamine--fructose-6-phosphate aminotransferase [isomerizing]"/>
    <property type="match status" value="1"/>
</dbReference>
<dbReference type="AlphaFoldDB" id="A0AAD5YLC6"/>
<dbReference type="InterPro" id="IPR035466">
    <property type="entry name" value="GlmS/AgaS_SIS"/>
</dbReference>
<sequence length="474" mass="52323">MVFLSTSSSLSPPTPLPSSNTPSVSSTSRMTTLLTFPMVNRTFAVSAARRMAISLPARLPLLVLLRPLSSKLPMQKEIYEQPESVMNTMHGRVNFDENKITLGGLRAYLPIIHCSRHIVFITCGTSYHSCLATRAIFEELTKIPASVALASTFLDHKTPIFGDDRCVFLGQSGETADTILALRYCMEHGALCVGVVNTVGSTISRETHCGVHTNAGPKVGVASTKVCLYLAVYRSHDKHIIYLEGAHTHCSLTQARLPSDHNMGTRCAGKPGNRQRYSSPLAFQPDSIARRTRSRTALAPLPLLPPLPACKCHQRPAAGQSSSPLPTHMKLTPVKFQKDQWREYCCSYIREPNFPVEPMVPTQQGHVKALCTAIHELVGGMEHTFIEKGETSESARKLSIRAVEEQMQVLRFDFFNMYLHHAPHMSQPNEVYTRLPALARNRPLPLSRPVSIRYGPRVSGGSGTENNPLHLEGL</sequence>
<reference evidence="4" key="1">
    <citation type="submission" date="2022-07" db="EMBL/GenBank/DDBJ databases">
        <title>Genome Sequence of Leucocoprinus birnbaumii.</title>
        <authorList>
            <person name="Buettner E."/>
        </authorList>
    </citation>
    <scope>NUCLEOTIDE SEQUENCE</scope>
    <source>
        <strain evidence="4">VT141</strain>
    </source>
</reference>
<dbReference type="EMBL" id="JANIEX010001053">
    <property type="protein sequence ID" value="KAJ3561117.1"/>
    <property type="molecule type" value="Genomic_DNA"/>
</dbReference>
<comment type="caution">
    <text evidence="4">The sequence shown here is derived from an EMBL/GenBank/DDBJ whole genome shotgun (WGS) entry which is preliminary data.</text>
</comment>
<dbReference type="SUPFAM" id="SSF53697">
    <property type="entry name" value="SIS domain"/>
    <property type="match status" value="1"/>
</dbReference>
<dbReference type="Proteomes" id="UP001213000">
    <property type="component" value="Unassembled WGS sequence"/>
</dbReference>
<dbReference type="PROSITE" id="PS51464">
    <property type="entry name" value="SIS"/>
    <property type="match status" value="1"/>
</dbReference>
<accession>A0AAD5YLC6</accession>
<proteinExistence type="predicted"/>
<evidence type="ECO:0000256" key="1">
    <source>
        <dbReference type="ARBA" id="ARBA00022737"/>
    </source>
</evidence>
<dbReference type="GO" id="GO:0097367">
    <property type="term" value="F:carbohydrate derivative binding"/>
    <property type="evidence" value="ECO:0007669"/>
    <property type="project" value="InterPro"/>
</dbReference>
<dbReference type="GO" id="GO:0006047">
    <property type="term" value="P:UDP-N-acetylglucosamine metabolic process"/>
    <property type="evidence" value="ECO:0007669"/>
    <property type="project" value="TreeGrafter"/>
</dbReference>
<dbReference type="GO" id="GO:0004360">
    <property type="term" value="F:glutamine-fructose-6-phosphate transaminase (isomerizing) activity"/>
    <property type="evidence" value="ECO:0007669"/>
    <property type="project" value="TreeGrafter"/>
</dbReference>
<organism evidence="4 5">
    <name type="scientific">Leucocoprinus birnbaumii</name>
    <dbReference type="NCBI Taxonomy" id="56174"/>
    <lineage>
        <taxon>Eukaryota</taxon>
        <taxon>Fungi</taxon>
        <taxon>Dikarya</taxon>
        <taxon>Basidiomycota</taxon>
        <taxon>Agaricomycotina</taxon>
        <taxon>Agaricomycetes</taxon>
        <taxon>Agaricomycetidae</taxon>
        <taxon>Agaricales</taxon>
        <taxon>Agaricineae</taxon>
        <taxon>Agaricaceae</taxon>
        <taxon>Leucocoprinus</taxon>
    </lineage>
</organism>
<feature type="domain" description="SIS" evidence="3">
    <location>
        <begin position="107"/>
        <end position="241"/>
    </location>
</feature>
<protein>
    <recommendedName>
        <fullName evidence="3">SIS domain-containing protein</fullName>
    </recommendedName>
</protein>
<evidence type="ECO:0000259" key="3">
    <source>
        <dbReference type="PROSITE" id="PS51464"/>
    </source>
</evidence>
<keyword evidence="1" id="KW-0677">Repeat</keyword>
<dbReference type="CDD" id="cd05008">
    <property type="entry name" value="SIS_GlmS_GlmD_1"/>
    <property type="match status" value="1"/>
</dbReference>
<feature type="region of interest" description="Disordered" evidence="2">
    <location>
        <begin position="450"/>
        <end position="474"/>
    </location>
</feature>
<keyword evidence="5" id="KW-1185">Reference proteome</keyword>
<gene>
    <name evidence="4" type="ORF">NP233_g10397</name>
</gene>